<dbReference type="OrthoDB" id="2021138at2759"/>
<dbReference type="GeneID" id="20090084"/>
<dbReference type="InterPro" id="IPR032675">
    <property type="entry name" value="LRR_dom_sf"/>
</dbReference>
<name>A0A024THL1_9STRA</name>
<dbReference type="Gene3D" id="3.80.10.10">
    <property type="entry name" value="Ribonuclease Inhibitor"/>
    <property type="match status" value="1"/>
</dbReference>
<dbReference type="AlphaFoldDB" id="A0A024THL1"/>
<evidence type="ECO:0000313" key="2">
    <source>
        <dbReference type="EMBL" id="ETV92827.1"/>
    </source>
</evidence>
<dbReference type="VEuPathDB" id="FungiDB:H310_13034"/>
<dbReference type="PANTHER" id="PTHR16306">
    <property type="entry name" value="TRANSLIN-ASSOCIATED FACTOR X-INTERACTING PROTEIN 1"/>
    <property type="match status" value="1"/>
</dbReference>
<dbReference type="SUPFAM" id="SSF47473">
    <property type="entry name" value="EF-hand"/>
    <property type="match status" value="1"/>
</dbReference>
<dbReference type="EMBL" id="KI913997">
    <property type="protein sequence ID" value="ETV92827.1"/>
    <property type="molecule type" value="Genomic_DNA"/>
</dbReference>
<feature type="compositionally biased region" description="Polar residues" evidence="1">
    <location>
        <begin position="357"/>
        <end position="377"/>
    </location>
</feature>
<evidence type="ECO:0000256" key="1">
    <source>
        <dbReference type="SAM" id="MobiDB-lite"/>
    </source>
</evidence>
<protein>
    <recommendedName>
        <fullName evidence="3">EF-hand domain-containing protein</fullName>
    </recommendedName>
</protein>
<dbReference type="PROSITE" id="PS51450">
    <property type="entry name" value="LRR"/>
    <property type="match status" value="1"/>
</dbReference>
<proteinExistence type="predicted"/>
<reference evidence="2" key="1">
    <citation type="submission" date="2013-12" db="EMBL/GenBank/DDBJ databases">
        <title>The Genome Sequence of Aphanomyces invadans NJM9701.</title>
        <authorList>
            <consortium name="The Broad Institute Genomics Platform"/>
            <person name="Russ C."/>
            <person name="Tyler B."/>
            <person name="van West P."/>
            <person name="Dieguez-Uribeondo J."/>
            <person name="Young S.K."/>
            <person name="Zeng Q."/>
            <person name="Gargeya S."/>
            <person name="Fitzgerald M."/>
            <person name="Abouelleil A."/>
            <person name="Alvarado L."/>
            <person name="Chapman S.B."/>
            <person name="Gainer-Dewar J."/>
            <person name="Goldberg J."/>
            <person name="Griggs A."/>
            <person name="Gujja S."/>
            <person name="Hansen M."/>
            <person name="Howarth C."/>
            <person name="Imamovic A."/>
            <person name="Ireland A."/>
            <person name="Larimer J."/>
            <person name="McCowan C."/>
            <person name="Murphy C."/>
            <person name="Pearson M."/>
            <person name="Poon T.W."/>
            <person name="Priest M."/>
            <person name="Roberts A."/>
            <person name="Saif S."/>
            <person name="Shea T."/>
            <person name="Sykes S."/>
            <person name="Wortman J."/>
            <person name="Nusbaum C."/>
            <person name="Birren B."/>
        </authorList>
    </citation>
    <scope>NUCLEOTIDE SEQUENCE [LARGE SCALE GENOMIC DNA]</scope>
    <source>
        <strain evidence="2">NJM9701</strain>
    </source>
</reference>
<dbReference type="InterPro" id="IPR001611">
    <property type="entry name" value="Leu-rich_rpt"/>
</dbReference>
<dbReference type="InterPro" id="IPR011992">
    <property type="entry name" value="EF-hand-dom_pair"/>
</dbReference>
<organism evidence="2">
    <name type="scientific">Aphanomyces invadans</name>
    <dbReference type="NCBI Taxonomy" id="157072"/>
    <lineage>
        <taxon>Eukaryota</taxon>
        <taxon>Sar</taxon>
        <taxon>Stramenopiles</taxon>
        <taxon>Oomycota</taxon>
        <taxon>Saprolegniomycetes</taxon>
        <taxon>Saprolegniales</taxon>
        <taxon>Verrucalvaceae</taxon>
        <taxon>Aphanomyces</taxon>
    </lineage>
</organism>
<gene>
    <name evidence="2" type="ORF">H310_13034</name>
</gene>
<dbReference type="PANTHER" id="PTHR16306:SF1">
    <property type="entry name" value="CHROMOSOME UNDETERMINED SCAFFOLD_7, WHOLE GENOME SHOTGUN SEQUENCE"/>
    <property type="match status" value="1"/>
</dbReference>
<sequence>MEILSDLYLSKPDTEEINLQGADLRSLDVELPLLKQFKELRHLDVSHNQLTELPIELAELSRLVALDVSNNPLGALHRVLPVLKLLPSLKSLGITMVDPATEEPLILAALPKLRILNAMPLSFSSSQPEQRRQSNTATPTLQFTAPGDSPLPTDHVQNVASILHVLKGIGIPVPPGSEEDQRVSRMFEQQVALVGMSLKHDLQHISPTAHPEHQTTAAVLLAKFKIVAACSSYATQKAGECAPELGLAFQTLNVLQQDIVTGLHTLSQQLLREVQAPPPPPTPTMDSTQIKQLLEVAEGLEADVQRGAQALANEQRRTTQLEAEIRKLRKDLAAAKSTAAQLPPSPNRASPPKESIRASSIIPQRATASTVTKSTNPPGKPPTGVNAPPSIVGTNTAAVKNLSLKQLKDLIEAIYASKRKFDQMNYDARAPKETMEQHMYTYLNQRFGLHALIVEYASAIMKVASCFLVDPFDDIIRSQGCARYGSVDCDVATFLHLVRNEIDEGYLRLKQKLEDTVVALLRAHLRGMHPRKSEGTITQLLHAKLTSATHLSREEWQSVVTYMYDACDAAELVAIIDARSRQTGVAGIDFQVFRKILLNYQLQGRLNLLTEFSRQFQGVDVDRVGILKRRDLIDVMLNLTPYKTQDEIAQIIQQVDPHEHDCITFTDVLSLLACLSRTASRRLIGGRSVVQGHSDVAAKVPCVDGQPPWPGPAPSTIRSGV</sequence>
<feature type="region of interest" description="Disordered" evidence="1">
    <location>
        <begin position="334"/>
        <end position="390"/>
    </location>
</feature>
<dbReference type="SUPFAM" id="SSF52047">
    <property type="entry name" value="RNI-like"/>
    <property type="match status" value="1"/>
</dbReference>
<dbReference type="eggNOG" id="ENOG502QVTY">
    <property type="taxonomic scope" value="Eukaryota"/>
</dbReference>
<accession>A0A024THL1</accession>
<evidence type="ECO:0008006" key="3">
    <source>
        <dbReference type="Google" id="ProtNLM"/>
    </source>
</evidence>
<dbReference type="RefSeq" id="XP_008878611.1">
    <property type="nucleotide sequence ID" value="XM_008880389.1"/>
</dbReference>
<dbReference type="Gene3D" id="1.10.238.10">
    <property type="entry name" value="EF-hand"/>
    <property type="match status" value="1"/>
</dbReference>
<dbReference type="GO" id="GO:0005737">
    <property type="term" value="C:cytoplasm"/>
    <property type="evidence" value="ECO:0007669"/>
    <property type="project" value="TreeGrafter"/>
</dbReference>